<dbReference type="GO" id="GO:0004385">
    <property type="term" value="F:GMP kinase activity"/>
    <property type="evidence" value="ECO:0007669"/>
    <property type="project" value="UniProtKB-EC"/>
</dbReference>
<reference evidence="14" key="1">
    <citation type="journal article" date="2020" name="mSystems">
        <title>Genome- and Community-Level Interaction Insights into Carbon Utilization and Element Cycling Functions of Hydrothermarchaeota in Hydrothermal Sediment.</title>
        <authorList>
            <person name="Zhou Z."/>
            <person name="Liu Y."/>
            <person name="Xu W."/>
            <person name="Pan J."/>
            <person name="Luo Z.H."/>
            <person name="Li M."/>
        </authorList>
    </citation>
    <scope>NUCLEOTIDE SEQUENCE [LARGE SCALE GENOMIC DNA]</scope>
    <source>
        <strain evidence="14">SpSt-697</strain>
    </source>
</reference>
<dbReference type="NCBIfam" id="TIGR03263">
    <property type="entry name" value="guanyl_kin"/>
    <property type="match status" value="1"/>
</dbReference>
<dbReference type="CDD" id="cd00071">
    <property type="entry name" value="GMPK"/>
    <property type="match status" value="1"/>
</dbReference>
<dbReference type="SUPFAM" id="SSF52540">
    <property type="entry name" value="P-loop containing nucleoside triphosphate hydrolases"/>
    <property type="match status" value="1"/>
</dbReference>
<evidence type="ECO:0000256" key="12">
    <source>
        <dbReference type="ARBA" id="ARBA00048594"/>
    </source>
</evidence>
<feature type="domain" description="Guanylate kinase-like" evidence="13">
    <location>
        <begin position="4"/>
        <end position="184"/>
    </location>
</feature>
<comment type="function">
    <text evidence="1">Essential for recycling GMP and indirectly, cGMP.</text>
</comment>
<sequence length="212" mass="24794">MLSSQIFVLVGFSGSGKSTLIKNLLKMDKDFFYSVSLTTRKKRKGEKEGKDYYFVSEEEFKQLIKNRKILEWTYAYGNYYGTPKEPFLKALKAGKKIIMDLDINGAEKIKKRFKEKSKIILVLPPSSSVLKERLKKRKEKEIFLRMASDKKLWQAVLKKKKIFDYYLVNDHLKEAVDNLKAIIKVEDLKTLPKNLMEVKNGRPSHSPRENSY</sequence>
<dbReference type="EC" id="2.7.4.8" evidence="4"/>
<evidence type="ECO:0000256" key="4">
    <source>
        <dbReference type="ARBA" id="ARBA00012961"/>
    </source>
</evidence>
<dbReference type="GO" id="GO:0005524">
    <property type="term" value="F:ATP binding"/>
    <property type="evidence" value="ECO:0007669"/>
    <property type="project" value="UniProtKB-KW"/>
</dbReference>
<dbReference type="GO" id="GO:0005829">
    <property type="term" value="C:cytosol"/>
    <property type="evidence" value="ECO:0007669"/>
    <property type="project" value="TreeGrafter"/>
</dbReference>
<evidence type="ECO:0000256" key="9">
    <source>
        <dbReference type="ARBA" id="ARBA00022777"/>
    </source>
</evidence>
<proteinExistence type="inferred from homology"/>
<comment type="caution">
    <text evidence="14">The sequence shown here is derived from an EMBL/GenBank/DDBJ whole genome shotgun (WGS) entry which is preliminary data.</text>
</comment>
<evidence type="ECO:0000313" key="14">
    <source>
        <dbReference type="EMBL" id="HGK63801.1"/>
    </source>
</evidence>
<protein>
    <recommendedName>
        <fullName evidence="5">Guanylate kinase</fullName>
        <ecNumber evidence="4">2.7.4.8</ecNumber>
    </recommendedName>
    <alternativeName>
        <fullName evidence="11">GMP kinase</fullName>
    </alternativeName>
</protein>
<keyword evidence="8" id="KW-0547">Nucleotide-binding</keyword>
<keyword evidence="6" id="KW-0963">Cytoplasm</keyword>
<evidence type="ECO:0000256" key="7">
    <source>
        <dbReference type="ARBA" id="ARBA00022679"/>
    </source>
</evidence>
<comment type="subcellular location">
    <subcellularLocation>
        <location evidence="2">Cytoplasm</location>
    </subcellularLocation>
</comment>
<evidence type="ECO:0000256" key="2">
    <source>
        <dbReference type="ARBA" id="ARBA00004496"/>
    </source>
</evidence>
<dbReference type="PROSITE" id="PS50052">
    <property type="entry name" value="GUANYLATE_KINASE_2"/>
    <property type="match status" value="1"/>
</dbReference>
<dbReference type="AlphaFoldDB" id="A0A7V3ZVJ2"/>
<evidence type="ECO:0000259" key="13">
    <source>
        <dbReference type="PROSITE" id="PS50052"/>
    </source>
</evidence>
<dbReference type="InterPro" id="IPR020590">
    <property type="entry name" value="Guanylate_kinase_CS"/>
</dbReference>
<dbReference type="InterPro" id="IPR008144">
    <property type="entry name" value="Guanylate_kin-like_dom"/>
</dbReference>
<name>A0A7V3ZVJ2_UNCW3</name>
<evidence type="ECO:0000256" key="10">
    <source>
        <dbReference type="ARBA" id="ARBA00022840"/>
    </source>
</evidence>
<comment type="catalytic activity">
    <reaction evidence="12">
        <text>GMP + ATP = GDP + ADP</text>
        <dbReference type="Rhea" id="RHEA:20780"/>
        <dbReference type="ChEBI" id="CHEBI:30616"/>
        <dbReference type="ChEBI" id="CHEBI:58115"/>
        <dbReference type="ChEBI" id="CHEBI:58189"/>
        <dbReference type="ChEBI" id="CHEBI:456216"/>
        <dbReference type="EC" id="2.7.4.8"/>
    </reaction>
</comment>
<dbReference type="Gene3D" id="3.40.50.300">
    <property type="entry name" value="P-loop containing nucleotide triphosphate hydrolases"/>
    <property type="match status" value="1"/>
</dbReference>
<keyword evidence="7 14" id="KW-0808">Transferase</keyword>
<dbReference type="InterPro" id="IPR008145">
    <property type="entry name" value="GK/Ca_channel_bsu"/>
</dbReference>
<dbReference type="EMBL" id="DTDR01000112">
    <property type="protein sequence ID" value="HGK63801.1"/>
    <property type="molecule type" value="Genomic_DNA"/>
</dbReference>
<dbReference type="PROSITE" id="PS00856">
    <property type="entry name" value="GUANYLATE_KINASE_1"/>
    <property type="match status" value="1"/>
</dbReference>
<comment type="similarity">
    <text evidence="3">Belongs to the guanylate kinase family.</text>
</comment>
<keyword evidence="10" id="KW-0067">ATP-binding</keyword>
<dbReference type="PANTHER" id="PTHR23117">
    <property type="entry name" value="GUANYLATE KINASE-RELATED"/>
    <property type="match status" value="1"/>
</dbReference>
<evidence type="ECO:0000256" key="8">
    <source>
        <dbReference type="ARBA" id="ARBA00022741"/>
    </source>
</evidence>
<dbReference type="FunFam" id="3.30.63.10:FF:000005">
    <property type="entry name" value="Guanylate kinase"/>
    <property type="match status" value="1"/>
</dbReference>
<gene>
    <name evidence="14" type="ORF">ENU74_04330</name>
</gene>
<accession>A0A7V3ZVJ2</accession>
<keyword evidence="9 14" id="KW-0418">Kinase</keyword>
<dbReference type="InterPro" id="IPR027417">
    <property type="entry name" value="P-loop_NTPase"/>
</dbReference>
<dbReference type="Pfam" id="PF00625">
    <property type="entry name" value="Guanylate_kin"/>
    <property type="match status" value="1"/>
</dbReference>
<evidence type="ECO:0000256" key="11">
    <source>
        <dbReference type="ARBA" id="ARBA00030128"/>
    </source>
</evidence>
<evidence type="ECO:0000256" key="5">
    <source>
        <dbReference type="ARBA" id="ARBA00016296"/>
    </source>
</evidence>
<organism evidence="14">
    <name type="scientific">candidate division WOR-3 bacterium</name>
    <dbReference type="NCBI Taxonomy" id="2052148"/>
    <lineage>
        <taxon>Bacteria</taxon>
        <taxon>Bacteria division WOR-3</taxon>
    </lineage>
</organism>
<evidence type="ECO:0000256" key="1">
    <source>
        <dbReference type="ARBA" id="ARBA00003531"/>
    </source>
</evidence>
<dbReference type="InterPro" id="IPR017665">
    <property type="entry name" value="Guanylate_kinase"/>
</dbReference>
<evidence type="ECO:0000256" key="6">
    <source>
        <dbReference type="ARBA" id="ARBA00022490"/>
    </source>
</evidence>
<dbReference type="SMART" id="SM00072">
    <property type="entry name" value="GuKc"/>
    <property type="match status" value="1"/>
</dbReference>
<dbReference type="PANTHER" id="PTHR23117:SF13">
    <property type="entry name" value="GUANYLATE KINASE"/>
    <property type="match status" value="1"/>
</dbReference>
<evidence type="ECO:0000256" key="3">
    <source>
        <dbReference type="ARBA" id="ARBA00005790"/>
    </source>
</evidence>